<protein>
    <submittedName>
        <fullName evidence="7">Gluconokinase</fullName>
    </submittedName>
</protein>
<dbReference type="PANTHER" id="PTHR43095">
    <property type="entry name" value="SUGAR KINASE"/>
    <property type="match status" value="1"/>
</dbReference>
<dbReference type="Pfam" id="PF02782">
    <property type="entry name" value="FGGY_C"/>
    <property type="match status" value="1"/>
</dbReference>
<evidence type="ECO:0000256" key="4">
    <source>
        <dbReference type="RuleBase" id="RU003733"/>
    </source>
</evidence>
<dbReference type="InterPro" id="IPR018485">
    <property type="entry name" value="FGGY_C"/>
</dbReference>
<keyword evidence="2 4" id="KW-0808">Transferase</keyword>
<feature type="domain" description="Carbohydrate kinase FGGY C-terminal" evidence="6">
    <location>
        <begin position="256"/>
        <end position="447"/>
    </location>
</feature>
<dbReference type="InterPro" id="IPR000577">
    <property type="entry name" value="Carb_kinase_FGGY"/>
</dbReference>
<organism evidence="7 8">
    <name type="scientific">Limosilactobacillus alvi</name>
    <dbReference type="NCBI Taxonomy" id="990412"/>
    <lineage>
        <taxon>Bacteria</taxon>
        <taxon>Bacillati</taxon>
        <taxon>Bacillota</taxon>
        <taxon>Bacilli</taxon>
        <taxon>Lactobacillales</taxon>
        <taxon>Lactobacillaceae</taxon>
        <taxon>Limosilactobacillus</taxon>
    </lineage>
</organism>
<evidence type="ECO:0000256" key="3">
    <source>
        <dbReference type="ARBA" id="ARBA00022777"/>
    </source>
</evidence>
<keyword evidence="3 4" id="KW-0418">Kinase</keyword>
<proteinExistence type="inferred from homology"/>
<evidence type="ECO:0000313" key="8">
    <source>
        <dbReference type="Proteomes" id="UP000776629"/>
    </source>
</evidence>
<evidence type="ECO:0000259" key="5">
    <source>
        <dbReference type="Pfam" id="PF00370"/>
    </source>
</evidence>
<dbReference type="Pfam" id="PF00370">
    <property type="entry name" value="FGGY_N"/>
    <property type="match status" value="1"/>
</dbReference>
<feature type="domain" description="Carbohydrate kinase FGGY N-terminal" evidence="5">
    <location>
        <begin position="3"/>
        <end position="247"/>
    </location>
</feature>
<reference evidence="7 8" key="1">
    <citation type="journal article" date="2021" name="Sci. Rep.">
        <title>The distribution of antibiotic resistance genes in chicken gut microbiota commensals.</title>
        <authorList>
            <person name="Juricova H."/>
            <person name="Matiasovicova J."/>
            <person name="Kubasova T."/>
            <person name="Cejkova D."/>
            <person name="Rychlik I."/>
        </authorList>
    </citation>
    <scope>NUCLEOTIDE SEQUENCE [LARGE SCALE GENOMIC DNA]</scope>
    <source>
        <strain evidence="7 8">An810</strain>
    </source>
</reference>
<evidence type="ECO:0000256" key="1">
    <source>
        <dbReference type="ARBA" id="ARBA00009156"/>
    </source>
</evidence>
<dbReference type="CDD" id="cd07770">
    <property type="entry name" value="ASKHA_NBD_FGGY_GntK"/>
    <property type="match status" value="1"/>
</dbReference>
<dbReference type="Gene3D" id="3.30.420.40">
    <property type="match status" value="2"/>
</dbReference>
<evidence type="ECO:0000256" key="2">
    <source>
        <dbReference type="ARBA" id="ARBA00022679"/>
    </source>
</evidence>
<sequence length="506" mass="55885">MEYLLGIDVGTVRTKGILYDSKLQPKKGFRETYPLYRDAKGMAEQEPAEVLAAVEKVINQAYQEVQRNNCDLLAIAFSSENQSLLLLDENFQPISRILTWADTRARLVASRVKRNLIARELYMDTGTPIHPMSPFTKLLWLKEDQPERLKATTYVADIKSYLFHHFFGEFKIDISVASCSGMWNINTRTWDRQALEMTGISTSQLPEIVESTTQAIGLTTRAQKELHVPVQTPFVYGAFGGASSNIGMGAVDASTAAIAIGTSAAVRVITDSPVIDPHQRLFCYTLDNEHWVVGGPLNNGGDVYQWAVNHLVDAKAVTNEKKTPFQLANQIIEGVPAGSHGLIFHPFLGGERAPIWDANARGSFFGLNLLHTRADMLRSVMEGITMNVGSVFEVVRDLVGDPEKIMASGGFTDSEVWRQMLADVIGFPVGVAMAHGGCCLGAATIALKSLGRIDDYAEVKGMLSQPEVYDPDDMAAYTYQKYQPLFNQVEHLLTPAYEAISQLQEK</sequence>
<dbReference type="PANTHER" id="PTHR43095:SF2">
    <property type="entry name" value="GLUCONOKINASE"/>
    <property type="match status" value="1"/>
</dbReference>
<accession>A0ABS2EN65</accession>
<dbReference type="PROSITE" id="PS00445">
    <property type="entry name" value="FGGY_KINASES_2"/>
    <property type="match status" value="1"/>
</dbReference>
<comment type="caution">
    <text evidence="7">The sequence shown here is derived from an EMBL/GenBank/DDBJ whole genome shotgun (WGS) entry which is preliminary data.</text>
</comment>
<dbReference type="InterPro" id="IPR018483">
    <property type="entry name" value="Carb_kinase_FGGY_CS"/>
</dbReference>
<dbReference type="InterPro" id="IPR018484">
    <property type="entry name" value="FGGY_N"/>
</dbReference>
<gene>
    <name evidence="7" type="ORF">H5993_03425</name>
</gene>
<dbReference type="Proteomes" id="UP000776629">
    <property type="component" value="Unassembled WGS sequence"/>
</dbReference>
<name>A0ABS2EN65_9LACO</name>
<keyword evidence="8" id="KW-1185">Reference proteome</keyword>
<dbReference type="InterPro" id="IPR050406">
    <property type="entry name" value="FGGY_Carb_Kinase"/>
</dbReference>
<dbReference type="EMBL" id="JACJJQ010000010">
    <property type="protein sequence ID" value="MBM6753811.1"/>
    <property type="molecule type" value="Genomic_DNA"/>
</dbReference>
<evidence type="ECO:0000313" key="7">
    <source>
        <dbReference type="EMBL" id="MBM6753811.1"/>
    </source>
</evidence>
<dbReference type="PIRSF" id="PIRSF000538">
    <property type="entry name" value="GlpK"/>
    <property type="match status" value="1"/>
</dbReference>
<comment type="similarity">
    <text evidence="1 4">Belongs to the FGGY kinase family.</text>
</comment>
<dbReference type="InterPro" id="IPR043129">
    <property type="entry name" value="ATPase_NBD"/>
</dbReference>
<dbReference type="RefSeq" id="WP_204776233.1">
    <property type="nucleotide sequence ID" value="NZ_JACJJQ010000010.1"/>
</dbReference>
<dbReference type="SUPFAM" id="SSF53067">
    <property type="entry name" value="Actin-like ATPase domain"/>
    <property type="match status" value="2"/>
</dbReference>
<evidence type="ECO:0000259" key="6">
    <source>
        <dbReference type="Pfam" id="PF02782"/>
    </source>
</evidence>